<dbReference type="SUPFAM" id="SSF56672">
    <property type="entry name" value="DNA/RNA polymerases"/>
    <property type="match status" value="1"/>
</dbReference>
<dbReference type="InterPro" id="IPR021109">
    <property type="entry name" value="Peptidase_aspartic_dom_sf"/>
</dbReference>
<dbReference type="GO" id="GO:0006508">
    <property type="term" value="P:proteolysis"/>
    <property type="evidence" value="ECO:0007669"/>
    <property type="project" value="InterPro"/>
</dbReference>
<comment type="caution">
    <text evidence="2">The sequence shown here is derived from an EMBL/GenBank/DDBJ whole genome shotgun (WGS) entry which is preliminary data.</text>
</comment>
<dbReference type="EMBL" id="CACRXK020008065">
    <property type="protein sequence ID" value="CAB4013889.1"/>
    <property type="molecule type" value="Genomic_DNA"/>
</dbReference>
<dbReference type="AlphaFoldDB" id="A0A7D9EQ99"/>
<dbReference type="GO" id="GO:0004190">
    <property type="term" value="F:aspartic-type endopeptidase activity"/>
    <property type="evidence" value="ECO:0007669"/>
    <property type="project" value="InterPro"/>
</dbReference>
<dbReference type="OrthoDB" id="5987340at2759"/>
<feature type="domain" description="DUF1758" evidence="1">
    <location>
        <begin position="449"/>
        <end position="573"/>
    </location>
</feature>
<sequence>VIDGEFGYPSEKKDCALFVLQTGDVLMHSTISLARTTCKLVLRRLSLSRTSIAHVYARKSHEFLPWISAMNFCLFNAYFLVNDSENSNSRARPGNLNTESEYKRAKDNFKSVLLKLKRPILIIVFAPFGLFIGKIRCLRNSDCSCIKLAVKSTAKVCANKNERLNGFKRRSSQTPKNLVPSWNENNAGWWKSVKYLCGMDPVNHKTNEHNHTIPVSKLAEEVVVEQFIKPVIFKVVDPNQYGTVPKSSTTQALISIVHNVAKATDVTYVKQIIPIYLYPNTDQQSLRISYISKITLLGSRKIADPILDVLAKEAADDEKTSDVEEIIATGSEKARTIHCPVFLTSRFKCSFDLFNKGSSPAALLTEVSQGMNTTKTCDLCKTVGHGIPECPRSTNSNHYSQVCRQPKCGVEDCKEAIIDYCIARNQQWVLLQTTKANLVADDQTVPVRVLLDSGSQRSYITKKLADRLDLSGPTETFHVSTFGETKTQTKRMKRVNISLGPARSLVSCPVEIKALTVDTICQPLEPIALNMEANPHLANLIFTDVYPRGSAEVDILIGADYYFSFVNGPLTGRSTSNTTEMFTCVRPDPVKNILKSFWELDANGIVDEGTKLSLEENDAVCQFKRELKFDGQRYEVSLPWRENYPELCDNYNQAVKRLEKQLLRNPIRAEAYKSSINQYHEKGFAEEVKDTKAHDNDIKLVRYLPHHAVFRDDKTTTKCRVVFDASAREEDSVLLNDCVLPGPALKGSRFAYGVNGSPFLAIAAVQNHAERFVLEFPEAAKRVMDDMYVDDCLTGADDEEEAVKMQKSLTELMHRAAFNLTKWSSNTEDVLSHVEEKDRASNALIDFPNGKSGE</sequence>
<dbReference type="Pfam" id="PF05585">
    <property type="entry name" value="DUF1758"/>
    <property type="match status" value="1"/>
</dbReference>
<dbReference type="PROSITE" id="PS00141">
    <property type="entry name" value="ASP_PROTEASE"/>
    <property type="match status" value="1"/>
</dbReference>
<name>A0A7D9EQ99_PARCT</name>
<feature type="non-terminal residue" evidence="2">
    <location>
        <position position="1"/>
    </location>
</feature>
<dbReference type="InterPro" id="IPR001969">
    <property type="entry name" value="Aspartic_peptidase_AS"/>
</dbReference>
<reference evidence="2" key="1">
    <citation type="submission" date="2020-04" db="EMBL/GenBank/DDBJ databases">
        <authorList>
            <person name="Alioto T."/>
            <person name="Alioto T."/>
            <person name="Gomez Garrido J."/>
        </authorList>
    </citation>
    <scope>NUCLEOTIDE SEQUENCE</scope>
    <source>
        <strain evidence="2">A484AB</strain>
    </source>
</reference>
<evidence type="ECO:0000313" key="2">
    <source>
        <dbReference type="EMBL" id="CAB4013889.1"/>
    </source>
</evidence>
<gene>
    <name evidence="2" type="ORF">PACLA_8A037497</name>
</gene>
<protein>
    <submittedName>
        <fullName evidence="2">Tyrosine- phosphatase Lar</fullName>
    </submittedName>
</protein>
<keyword evidence="3" id="KW-1185">Reference proteome</keyword>
<organism evidence="2 3">
    <name type="scientific">Paramuricea clavata</name>
    <name type="common">Red gorgonian</name>
    <name type="synonym">Violescent sea-whip</name>
    <dbReference type="NCBI Taxonomy" id="317549"/>
    <lineage>
        <taxon>Eukaryota</taxon>
        <taxon>Metazoa</taxon>
        <taxon>Cnidaria</taxon>
        <taxon>Anthozoa</taxon>
        <taxon>Octocorallia</taxon>
        <taxon>Malacalcyonacea</taxon>
        <taxon>Plexauridae</taxon>
        <taxon>Paramuricea</taxon>
    </lineage>
</organism>
<accession>A0A7D9EQ99</accession>
<dbReference type="Proteomes" id="UP001152795">
    <property type="component" value="Unassembled WGS sequence"/>
</dbReference>
<dbReference type="InterPro" id="IPR043502">
    <property type="entry name" value="DNA/RNA_pol_sf"/>
</dbReference>
<dbReference type="Gene3D" id="2.40.70.10">
    <property type="entry name" value="Acid Proteases"/>
    <property type="match status" value="1"/>
</dbReference>
<dbReference type="PANTHER" id="PTHR47331">
    <property type="entry name" value="PHD-TYPE DOMAIN-CONTAINING PROTEIN"/>
    <property type="match status" value="1"/>
</dbReference>
<evidence type="ECO:0000313" key="3">
    <source>
        <dbReference type="Proteomes" id="UP001152795"/>
    </source>
</evidence>
<dbReference type="InterPro" id="IPR008737">
    <property type="entry name" value="DUF1758"/>
</dbReference>
<evidence type="ECO:0000259" key="1">
    <source>
        <dbReference type="Pfam" id="PF05585"/>
    </source>
</evidence>
<proteinExistence type="predicted"/>
<feature type="non-terminal residue" evidence="2">
    <location>
        <position position="854"/>
    </location>
</feature>
<dbReference type="PANTHER" id="PTHR47331:SF1">
    <property type="entry name" value="GAG-LIKE PROTEIN"/>
    <property type="match status" value="1"/>
</dbReference>